<dbReference type="Gene3D" id="2.120.10.30">
    <property type="entry name" value="TolB, C-terminal domain"/>
    <property type="match status" value="1"/>
</dbReference>
<dbReference type="AlphaFoldDB" id="A0A0M0JY21"/>
<evidence type="ECO:0008006" key="3">
    <source>
        <dbReference type="Google" id="ProtNLM"/>
    </source>
</evidence>
<dbReference type="GO" id="GO:0000209">
    <property type="term" value="P:protein polyubiquitination"/>
    <property type="evidence" value="ECO:0007669"/>
    <property type="project" value="TreeGrafter"/>
</dbReference>
<keyword evidence="2" id="KW-1185">Reference proteome</keyword>
<gene>
    <name evidence="1" type="ORF">Ctob_010830</name>
</gene>
<evidence type="ECO:0000313" key="1">
    <source>
        <dbReference type="EMBL" id="KOO31551.1"/>
    </source>
</evidence>
<dbReference type="Proteomes" id="UP000037460">
    <property type="component" value="Unassembled WGS sequence"/>
</dbReference>
<accession>A0A0M0JY21</accession>
<reference evidence="2" key="1">
    <citation type="journal article" date="2015" name="PLoS Genet.">
        <title>Genome Sequence and Transcriptome Analyses of Chrysochromulina tobin: Metabolic Tools for Enhanced Algal Fitness in the Prominent Order Prymnesiales (Haptophyceae).</title>
        <authorList>
            <person name="Hovde B.T."/>
            <person name="Deodato C.R."/>
            <person name="Hunsperger H.M."/>
            <person name="Ryken S.A."/>
            <person name="Yost W."/>
            <person name="Jha R.K."/>
            <person name="Patterson J."/>
            <person name="Monnat R.J. Jr."/>
            <person name="Barlow S.B."/>
            <person name="Starkenburg S.R."/>
            <person name="Cattolico R.A."/>
        </authorList>
    </citation>
    <scope>NUCLEOTIDE SEQUENCE</scope>
    <source>
        <strain evidence="2">CCMP291</strain>
    </source>
</reference>
<dbReference type="EMBL" id="JWZX01001990">
    <property type="protein sequence ID" value="KOO31551.1"/>
    <property type="molecule type" value="Genomic_DNA"/>
</dbReference>
<protein>
    <recommendedName>
        <fullName evidence="3">NHL repeat containing protein</fullName>
    </recommendedName>
</protein>
<dbReference type="SUPFAM" id="SSF101898">
    <property type="entry name" value="NHL repeat"/>
    <property type="match status" value="1"/>
</dbReference>
<comment type="caution">
    <text evidence="1">The sequence shown here is derived from an EMBL/GenBank/DDBJ whole genome shotgun (WGS) entry which is preliminary data.</text>
</comment>
<evidence type="ECO:0000313" key="2">
    <source>
        <dbReference type="Proteomes" id="UP000037460"/>
    </source>
</evidence>
<dbReference type="PANTHER" id="PTHR24104">
    <property type="entry name" value="E3 UBIQUITIN-PROTEIN LIGASE NHLRC1-RELATED"/>
    <property type="match status" value="1"/>
</dbReference>
<sequence>MRAEEAHFQAPRSWVHKGPLLPALLDGTHPLSKAVLSHIVAALVEPIAVGGVETLVGARFDGRLVCRAWRDAGARVAAARGVLRHEGAIHRVEPWTPFCIAALPDGRLCASDTQGRQLLLLSPTGESRGVVRLHNAHGEDATLRDPRGVCVRAAGAFDAPTYSACTLMLYVADRGPKAPRICRCGLTHDGDEVLARRQFGPDSRLTDPQELALSANGATLCCTDVANMIVAVLDAIHMTWLCAIAGHVSRDGALNSLCTPYGVVMHGDEVFVAEEGAHRISVYERKYGWAGRDEGYRLARQLGRKGTAPGCFRRPRGLTIVDGAEDAPEGGREPWIIVAEAKRVQVLTLNGTPLQLLEPPNRTGTLWGLCAWWPAGLAFVTDGMHVHVLGSAQHASKRLAALAAEKAA</sequence>
<name>A0A0M0JY21_9EUKA</name>
<dbReference type="GO" id="GO:0061630">
    <property type="term" value="F:ubiquitin protein ligase activity"/>
    <property type="evidence" value="ECO:0007669"/>
    <property type="project" value="TreeGrafter"/>
</dbReference>
<dbReference type="OrthoDB" id="342730at2759"/>
<dbReference type="InterPro" id="IPR050952">
    <property type="entry name" value="TRIM-NHL_E3_ligases"/>
</dbReference>
<organism evidence="1 2">
    <name type="scientific">Chrysochromulina tobinii</name>
    <dbReference type="NCBI Taxonomy" id="1460289"/>
    <lineage>
        <taxon>Eukaryota</taxon>
        <taxon>Haptista</taxon>
        <taxon>Haptophyta</taxon>
        <taxon>Prymnesiophyceae</taxon>
        <taxon>Prymnesiales</taxon>
        <taxon>Chrysochromulinaceae</taxon>
        <taxon>Chrysochromulina</taxon>
    </lineage>
</organism>
<dbReference type="InterPro" id="IPR011042">
    <property type="entry name" value="6-blade_b-propeller_TolB-like"/>
</dbReference>
<dbReference type="PANTHER" id="PTHR24104:SF25">
    <property type="entry name" value="PROTEIN LIN-41"/>
    <property type="match status" value="1"/>
</dbReference>
<proteinExistence type="predicted"/>
<dbReference type="GO" id="GO:0043161">
    <property type="term" value="P:proteasome-mediated ubiquitin-dependent protein catabolic process"/>
    <property type="evidence" value="ECO:0007669"/>
    <property type="project" value="TreeGrafter"/>
</dbReference>
<dbReference type="GO" id="GO:0008270">
    <property type="term" value="F:zinc ion binding"/>
    <property type="evidence" value="ECO:0007669"/>
    <property type="project" value="UniProtKB-KW"/>
</dbReference>